<feature type="non-terminal residue" evidence="2">
    <location>
        <position position="88"/>
    </location>
</feature>
<proteinExistence type="predicted"/>
<evidence type="ECO:0000313" key="2">
    <source>
        <dbReference type="EMBL" id="KOO53403.1"/>
    </source>
</evidence>
<dbReference type="AlphaFoldDB" id="A0A0M0LRN8"/>
<gene>
    <name evidence="2" type="ORF">Ctob_007594</name>
</gene>
<comment type="caution">
    <text evidence="2">The sequence shown here is derived from an EMBL/GenBank/DDBJ whole genome shotgun (WGS) entry which is preliminary data.</text>
</comment>
<feature type="coiled-coil region" evidence="1">
    <location>
        <begin position="5"/>
        <end position="46"/>
    </location>
</feature>
<protein>
    <submittedName>
        <fullName evidence="2">Uncharacterized protein</fullName>
    </submittedName>
</protein>
<sequence length="88" mass="9401">MSAELAELRARLAAAETEVKEVRRTESESQRQVDGLHRELEALRTQADDEAALREATLRMQVAANVLLSPGAESEAASPGAESEAASP</sequence>
<dbReference type="Proteomes" id="UP000037460">
    <property type="component" value="Unassembled WGS sequence"/>
</dbReference>
<organism evidence="2 3">
    <name type="scientific">Chrysochromulina tobinii</name>
    <dbReference type="NCBI Taxonomy" id="1460289"/>
    <lineage>
        <taxon>Eukaryota</taxon>
        <taxon>Haptista</taxon>
        <taxon>Haptophyta</taxon>
        <taxon>Prymnesiophyceae</taxon>
        <taxon>Prymnesiales</taxon>
        <taxon>Chrysochromulinaceae</taxon>
        <taxon>Chrysochromulina</taxon>
    </lineage>
</organism>
<accession>A0A0M0LRN8</accession>
<name>A0A0M0LRN8_9EUKA</name>
<keyword evidence="3" id="KW-1185">Reference proteome</keyword>
<reference evidence="3" key="1">
    <citation type="journal article" date="2015" name="PLoS Genet.">
        <title>Genome Sequence and Transcriptome Analyses of Chrysochromulina tobin: Metabolic Tools for Enhanced Algal Fitness in the Prominent Order Prymnesiales (Haptophyceae).</title>
        <authorList>
            <person name="Hovde B.T."/>
            <person name="Deodato C.R."/>
            <person name="Hunsperger H.M."/>
            <person name="Ryken S.A."/>
            <person name="Yost W."/>
            <person name="Jha R.K."/>
            <person name="Patterson J."/>
            <person name="Monnat R.J. Jr."/>
            <person name="Barlow S.B."/>
            <person name="Starkenburg S.R."/>
            <person name="Cattolico R.A."/>
        </authorList>
    </citation>
    <scope>NUCLEOTIDE SEQUENCE</scope>
    <source>
        <strain evidence="3">CCMP291</strain>
    </source>
</reference>
<evidence type="ECO:0000256" key="1">
    <source>
        <dbReference type="SAM" id="Coils"/>
    </source>
</evidence>
<keyword evidence="1" id="KW-0175">Coiled coil</keyword>
<evidence type="ECO:0000313" key="3">
    <source>
        <dbReference type="Proteomes" id="UP000037460"/>
    </source>
</evidence>
<dbReference type="EMBL" id="JWZX01000242">
    <property type="protein sequence ID" value="KOO53403.1"/>
    <property type="molecule type" value="Genomic_DNA"/>
</dbReference>